<dbReference type="PATRIC" id="fig|516051.4.peg.2384"/>
<proteinExistence type="predicted"/>
<dbReference type="AlphaFoldDB" id="A0A0D5YVH7"/>
<dbReference type="InterPro" id="IPR018764">
    <property type="entry name" value="RskA_C"/>
</dbReference>
<evidence type="ECO:0000256" key="2">
    <source>
        <dbReference type="SAM" id="Phobius"/>
    </source>
</evidence>
<evidence type="ECO:0000256" key="1">
    <source>
        <dbReference type="SAM" id="Coils"/>
    </source>
</evidence>
<keyword evidence="5" id="KW-1185">Reference proteome</keyword>
<evidence type="ECO:0000259" key="3">
    <source>
        <dbReference type="Pfam" id="PF10099"/>
    </source>
</evidence>
<dbReference type="HOGENOM" id="CLU_075802_2_0_10"/>
<gene>
    <name evidence="4" type="ORF">VC82_2317</name>
</gene>
<dbReference type="InterPro" id="IPR051474">
    <property type="entry name" value="Anti-sigma-K/W_factor"/>
</dbReference>
<dbReference type="GO" id="GO:0006417">
    <property type="term" value="P:regulation of translation"/>
    <property type="evidence" value="ECO:0007669"/>
    <property type="project" value="TreeGrafter"/>
</dbReference>
<keyword evidence="2" id="KW-0472">Membrane</keyword>
<evidence type="ECO:0000313" key="4">
    <source>
        <dbReference type="EMBL" id="AKA35906.1"/>
    </source>
</evidence>
<feature type="transmembrane region" description="Helical" evidence="2">
    <location>
        <begin position="80"/>
        <end position="104"/>
    </location>
</feature>
<feature type="coiled-coil region" evidence="1">
    <location>
        <begin position="114"/>
        <end position="141"/>
    </location>
</feature>
<dbReference type="PANTHER" id="PTHR37461:SF1">
    <property type="entry name" value="ANTI-SIGMA-K FACTOR RSKA"/>
    <property type="match status" value="1"/>
</dbReference>
<protein>
    <recommendedName>
        <fullName evidence="3">Anti-sigma K factor RskA C-terminal domain-containing protein</fullName>
    </recommendedName>
</protein>
<accession>A0A0D5YVH7</accession>
<dbReference type="Proteomes" id="UP000032726">
    <property type="component" value="Chromosome"/>
</dbReference>
<dbReference type="STRING" id="516051.VC82_2317"/>
<keyword evidence="1" id="KW-0175">Coiled coil</keyword>
<dbReference type="EMBL" id="CP011071">
    <property type="protein sequence ID" value="AKA35906.1"/>
    <property type="molecule type" value="Genomic_DNA"/>
</dbReference>
<dbReference type="PANTHER" id="PTHR37461">
    <property type="entry name" value="ANTI-SIGMA-K FACTOR RSKA"/>
    <property type="match status" value="1"/>
</dbReference>
<feature type="domain" description="Anti-sigma K factor RskA C-terminal" evidence="3">
    <location>
        <begin position="90"/>
        <end position="241"/>
    </location>
</feature>
<organism evidence="4 5">
    <name type="scientific">Flagellimonas lutaonensis</name>
    <dbReference type="NCBI Taxonomy" id="516051"/>
    <lineage>
        <taxon>Bacteria</taxon>
        <taxon>Pseudomonadati</taxon>
        <taxon>Bacteroidota</taxon>
        <taxon>Flavobacteriia</taxon>
        <taxon>Flavobacteriales</taxon>
        <taxon>Flavobacteriaceae</taxon>
        <taxon>Flagellimonas</taxon>
    </lineage>
</organism>
<evidence type="ECO:0000313" key="5">
    <source>
        <dbReference type="Proteomes" id="UP000032726"/>
    </source>
</evidence>
<dbReference type="RefSeq" id="WP_170218322.1">
    <property type="nucleotide sequence ID" value="NZ_CP011071.1"/>
</dbReference>
<sequence>MMDKKRIHEEGLLEKYLLDELSENDRIFVEKAIADDVDLKQQFIQLEADFEKMAFENAIVPDPRVKTMLQKRLEEPKKLIYYRTPLMIAAGLALLFMLTTFLMYNRWQESQERLNLLQTQTNSLQERLVVLEENYQTTNERLQLINAPSTVPFLLKGQVLDQDARAVAYVNHQNKLVVVNPKGLPQLPEDQTYQMWGDVDGEMISMGLLPTDKDLVMLKYIDKAESLNITIEPAGGNDHPTVEKLVSYVTM</sequence>
<keyword evidence="2" id="KW-0812">Transmembrane</keyword>
<name>A0A0D5YVH7_9FLAO</name>
<dbReference type="KEGG" id="mlt:VC82_2317"/>
<dbReference type="GO" id="GO:0005886">
    <property type="term" value="C:plasma membrane"/>
    <property type="evidence" value="ECO:0007669"/>
    <property type="project" value="InterPro"/>
</dbReference>
<keyword evidence="2" id="KW-1133">Transmembrane helix</keyword>
<dbReference type="Pfam" id="PF10099">
    <property type="entry name" value="RskA_C"/>
    <property type="match status" value="1"/>
</dbReference>
<dbReference type="GO" id="GO:0016989">
    <property type="term" value="F:sigma factor antagonist activity"/>
    <property type="evidence" value="ECO:0007669"/>
    <property type="project" value="TreeGrafter"/>
</dbReference>
<reference evidence="4 5" key="1">
    <citation type="submission" date="2015-03" db="EMBL/GenBank/DDBJ databases">
        <title>Complete genome sequence of Muricauda lutaonensis CC-HSB-11T, isolated from a coastal hot spring.</title>
        <authorList>
            <person name="Kim K.M."/>
        </authorList>
    </citation>
    <scope>NUCLEOTIDE SEQUENCE [LARGE SCALE GENOMIC DNA]</scope>
    <source>
        <strain evidence="4 5">CC-HSB-11</strain>
    </source>
</reference>